<dbReference type="EMBL" id="BARV01038779">
    <property type="protein sequence ID" value="GAI50888.1"/>
    <property type="molecule type" value="Genomic_DNA"/>
</dbReference>
<dbReference type="InterPro" id="IPR000189">
    <property type="entry name" value="Transglyc_AS"/>
</dbReference>
<evidence type="ECO:0000313" key="2">
    <source>
        <dbReference type="EMBL" id="GAI50888.1"/>
    </source>
</evidence>
<dbReference type="InterPro" id="IPR018170">
    <property type="entry name" value="Aldo/ket_reductase_CS"/>
</dbReference>
<dbReference type="GO" id="GO:0000270">
    <property type="term" value="P:peptidoglycan metabolic process"/>
    <property type="evidence" value="ECO:0007669"/>
    <property type="project" value="InterPro"/>
</dbReference>
<dbReference type="PANTHER" id="PTHR37423:SF2">
    <property type="entry name" value="MEMBRANE-BOUND LYTIC MUREIN TRANSGLYCOSYLASE C"/>
    <property type="match status" value="1"/>
</dbReference>
<dbReference type="GO" id="GO:0016491">
    <property type="term" value="F:oxidoreductase activity"/>
    <property type="evidence" value="ECO:0007669"/>
    <property type="project" value="InterPro"/>
</dbReference>
<feature type="non-terminal residue" evidence="2">
    <location>
        <position position="198"/>
    </location>
</feature>
<reference evidence="2" key="1">
    <citation type="journal article" date="2014" name="Front. Microbiol.">
        <title>High frequency of phylogenetically diverse reductive dehalogenase-homologous genes in deep subseafloor sedimentary metagenomes.</title>
        <authorList>
            <person name="Kawai M."/>
            <person name="Futagami T."/>
            <person name="Toyoda A."/>
            <person name="Takaki Y."/>
            <person name="Nishi S."/>
            <person name="Hori S."/>
            <person name="Arai W."/>
            <person name="Tsubouchi T."/>
            <person name="Morono Y."/>
            <person name="Uchiyama I."/>
            <person name="Ito T."/>
            <person name="Fujiyama A."/>
            <person name="Inagaki F."/>
            <person name="Takami H."/>
        </authorList>
    </citation>
    <scope>NUCLEOTIDE SEQUENCE</scope>
    <source>
        <strain evidence="2">Expedition CK06-06</strain>
    </source>
</reference>
<comment type="caution">
    <text evidence="2">The sequence shown here is derived from an EMBL/GenBank/DDBJ whole genome shotgun (WGS) entry which is preliminary data.</text>
</comment>
<dbReference type="AlphaFoldDB" id="X1P4V1"/>
<dbReference type="InterPro" id="IPR008258">
    <property type="entry name" value="Transglycosylase_SLT_dom_1"/>
</dbReference>
<protein>
    <recommendedName>
        <fullName evidence="1">Transglycosylase SLT domain-containing protein</fullName>
    </recommendedName>
</protein>
<dbReference type="InterPro" id="IPR023346">
    <property type="entry name" value="Lysozyme-like_dom_sf"/>
</dbReference>
<dbReference type="PROSITE" id="PS00062">
    <property type="entry name" value="ALDOKETO_REDUCTASE_2"/>
    <property type="match status" value="1"/>
</dbReference>
<evidence type="ECO:0000259" key="1">
    <source>
        <dbReference type="Pfam" id="PF01464"/>
    </source>
</evidence>
<dbReference type="PANTHER" id="PTHR37423">
    <property type="entry name" value="SOLUBLE LYTIC MUREIN TRANSGLYCOSYLASE-RELATED"/>
    <property type="match status" value="1"/>
</dbReference>
<dbReference type="PROSITE" id="PS00922">
    <property type="entry name" value="TRANSGLYCOSYLASE"/>
    <property type="match status" value="1"/>
</dbReference>
<sequence>MNEEVQIEEINTQLNPENPQIADIIPDIYDILEEDSYTNDIEIGDINHINKAIELLKLEFFNSASLEIEAGSSEIEENPARTLEIATLFLKSNDYSNSINIIGKNLKQLKSGLNEPYTDYLYYLYYPYGYKEIVQKYSSQYKLDDSLFTLAVIRQESNFVPDAVSYAGAQGLMQIMPSTGEGIAKQIGISNYNVNILL</sequence>
<accession>X1P4V1</accession>
<dbReference type="GO" id="GO:0008933">
    <property type="term" value="F:peptidoglycan lytic transglycosylase activity"/>
    <property type="evidence" value="ECO:0007669"/>
    <property type="project" value="InterPro"/>
</dbReference>
<dbReference type="GO" id="GO:0016020">
    <property type="term" value="C:membrane"/>
    <property type="evidence" value="ECO:0007669"/>
    <property type="project" value="InterPro"/>
</dbReference>
<dbReference type="SUPFAM" id="SSF53955">
    <property type="entry name" value="Lysozyme-like"/>
    <property type="match status" value="1"/>
</dbReference>
<dbReference type="Pfam" id="PF01464">
    <property type="entry name" value="SLT"/>
    <property type="match status" value="1"/>
</dbReference>
<organism evidence="2">
    <name type="scientific">marine sediment metagenome</name>
    <dbReference type="NCBI Taxonomy" id="412755"/>
    <lineage>
        <taxon>unclassified sequences</taxon>
        <taxon>metagenomes</taxon>
        <taxon>ecological metagenomes</taxon>
    </lineage>
</organism>
<dbReference type="Gene3D" id="1.10.530.10">
    <property type="match status" value="1"/>
</dbReference>
<name>X1P4V1_9ZZZZ</name>
<proteinExistence type="predicted"/>
<gene>
    <name evidence="2" type="ORF">S06H3_59637</name>
</gene>
<feature type="domain" description="Transglycosylase SLT" evidence="1">
    <location>
        <begin position="133"/>
        <end position="193"/>
    </location>
</feature>